<dbReference type="GeneID" id="9617561"/>
<dbReference type="InParanoid" id="D8TVW0"/>
<evidence type="ECO:0000313" key="4">
    <source>
        <dbReference type="Proteomes" id="UP000001058"/>
    </source>
</evidence>
<organism evidence="4">
    <name type="scientific">Volvox carteri f. nagariensis</name>
    <dbReference type="NCBI Taxonomy" id="3068"/>
    <lineage>
        <taxon>Eukaryota</taxon>
        <taxon>Viridiplantae</taxon>
        <taxon>Chlorophyta</taxon>
        <taxon>core chlorophytes</taxon>
        <taxon>Chlorophyceae</taxon>
        <taxon>CS clade</taxon>
        <taxon>Chlamydomonadales</taxon>
        <taxon>Volvocaceae</taxon>
        <taxon>Volvox</taxon>
    </lineage>
</organism>
<evidence type="ECO:0000256" key="2">
    <source>
        <dbReference type="SAM" id="MobiDB-lite"/>
    </source>
</evidence>
<sequence length="541" mass="59781">MISWPRPRALWCSIVRGPRIFAEFINTPVCILICPVFHATEPRLHKGQHNHYYRIMADTDMDTFLSLISEDIEFDPAIIKDVQHSLERNAQQFGQQRSSSATHEPVADLSSDTQPDKLLAVQSGQARRPVVTQAPANTAPILHRKQPVRSADDVKDLAACAGALLGPLGDDATADLQALATQLAQEAPESLVARTTKEYAATWRQYRCWWEAHNFPGDIYSTPGELVALYLLSLLNTSQADGVGPGRVRLASVAISTYFRMAGKATPTDHTACGIVRTLAEKRLHERLLAQGGYCRRPSTADVDVGPLLRPVQWMQRGGYLSGPLTGTWEAPVHSLSYAAFRTRLLRMVSLAGITHHIKAHSMGIGADRGVPAELRKAHGCWRTDAMVQHYTRCDTAAKLEVSRRLGLANERGCVGRAVVVWRLSVSCVAPHLMDGEGRDNRSLQADHEISCGAVDPLDLVGCWWSSPGISSNISIDGFLIAALALALFDTVEYPEKEEVDEWGGVVFEALRDYFMDCLNETKHRHDCHPQIDFEEGKVIR</sequence>
<feature type="region of interest" description="Disordered" evidence="2">
    <location>
        <begin position="91"/>
        <end position="141"/>
    </location>
</feature>
<keyword evidence="4" id="KW-1185">Reference proteome</keyword>
<dbReference type="Gene3D" id="1.10.150.130">
    <property type="match status" value="1"/>
</dbReference>
<evidence type="ECO:0000256" key="1">
    <source>
        <dbReference type="ARBA" id="ARBA00023125"/>
    </source>
</evidence>
<dbReference type="OrthoDB" id="542329at2759"/>
<dbReference type="InterPro" id="IPR052925">
    <property type="entry name" value="Phage_Integrase-like_Recomb"/>
</dbReference>
<dbReference type="GO" id="GO:0003677">
    <property type="term" value="F:DNA binding"/>
    <property type="evidence" value="ECO:0007669"/>
    <property type="project" value="UniProtKB-KW"/>
</dbReference>
<accession>D8TVW0</accession>
<dbReference type="AlphaFoldDB" id="D8TVW0"/>
<proteinExistence type="predicted"/>
<dbReference type="PANTHER" id="PTHR34605">
    <property type="entry name" value="PHAGE_INTEGRASE DOMAIN-CONTAINING PROTEIN"/>
    <property type="match status" value="1"/>
</dbReference>
<dbReference type="EMBL" id="GL378340">
    <property type="protein sequence ID" value="EFJ48371.1"/>
    <property type="molecule type" value="Genomic_DNA"/>
</dbReference>
<dbReference type="SUPFAM" id="SSF47823">
    <property type="entry name" value="lambda integrase-like, N-terminal domain"/>
    <property type="match status" value="1"/>
</dbReference>
<reference evidence="3 4" key="1">
    <citation type="journal article" date="2010" name="Science">
        <title>Genomic analysis of organismal complexity in the multicellular green alga Volvox carteri.</title>
        <authorList>
            <person name="Prochnik S.E."/>
            <person name="Umen J."/>
            <person name="Nedelcu A.M."/>
            <person name="Hallmann A."/>
            <person name="Miller S.M."/>
            <person name="Nishii I."/>
            <person name="Ferris P."/>
            <person name="Kuo A."/>
            <person name="Mitros T."/>
            <person name="Fritz-Laylin L.K."/>
            <person name="Hellsten U."/>
            <person name="Chapman J."/>
            <person name="Simakov O."/>
            <person name="Rensing S.A."/>
            <person name="Terry A."/>
            <person name="Pangilinan J."/>
            <person name="Kapitonov V."/>
            <person name="Jurka J."/>
            <person name="Salamov A."/>
            <person name="Shapiro H."/>
            <person name="Schmutz J."/>
            <person name="Grimwood J."/>
            <person name="Lindquist E."/>
            <person name="Lucas S."/>
            <person name="Grigoriev I.V."/>
            <person name="Schmitt R."/>
            <person name="Kirk D."/>
            <person name="Rokhsar D.S."/>
        </authorList>
    </citation>
    <scope>NUCLEOTIDE SEQUENCE [LARGE SCALE GENOMIC DNA]</scope>
    <source>
        <strain evidence="4">f. Nagariensis / Eve</strain>
    </source>
</reference>
<gene>
    <name evidence="3" type="ORF">VOLCADRAFT_90980</name>
</gene>
<feature type="compositionally biased region" description="Polar residues" evidence="2">
    <location>
        <begin position="91"/>
        <end position="102"/>
    </location>
</feature>
<dbReference type="RefSeq" id="XP_002950625.1">
    <property type="nucleotide sequence ID" value="XM_002950579.1"/>
</dbReference>
<protein>
    <submittedName>
        <fullName evidence="3">Uncharacterized protein</fullName>
    </submittedName>
</protein>
<dbReference type="Proteomes" id="UP000001058">
    <property type="component" value="Unassembled WGS sequence"/>
</dbReference>
<dbReference type="InterPro" id="IPR010998">
    <property type="entry name" value="Integrase_recombinase_N"/>
</dbReference>
<name>D8TVW0_VOLCA</name>
<evidence type="ECO:0000313" key="3">
    <source>
        <dbReference type="EMBL" id="EFJ48371.1"/>
    </source>
</evidence>
<dbReference type="KEGG" id="vcn:VOLCADRAFT_90980"/>
<keyword evidence="1" id="KW-0238">DNA-binding</keyword>
<dbReference type="PANTHER" id="PTHR34605:SF4">
    <property type="entry name" value="DNA ADENINE METHYLTRANSFERASE"/>
    <property type="match status" value="1"/>
</dbReference>